<evidence type="ECO:0000313" key="3">
    <source>
        <dbReference type="EMBL" id="KAE7996384.1"/>
    </source>
</evidence>
<dbReference type="Pfam" id="PF00190">
    <property type="entry name" value="Cupin_1"/>
    <property type="match status" value="1"/>
</dbReference>
<evidence type="ECO:0000259" key="2">
    <source>
        <dbReference type="Pfam" id="PF00190"/>
    </source>
</evidence>
<evidence type="ECO:0000256" key="1">
    <source>
        <dbReference type="SAM" id="SignalP"/>
    </source>
</evidence>
<proteinExistence type="predicted"/>
<protein>
    <recommendedName>
        <fullName evidence="2">Cupin type-1 domain-containing protein</fullName>
    </recommendedName>
</protein>
<reference evidence="3 4" key="1">
    <citation type="submission" date="2019-06" db="EMBL/GenBank/DDBJ databases">
        <title>A chromosomal-level reference genome of Carpinus fangiana (Coryloideae, Betulaceae).</title>
        <authorList>
            <person name="Yang X."/>
            <person name="Wang Z."/>
            <person name="Zhang L."/>
            <person name="Hao G."/>
            <person name="Liu J."/>
            <person name="Yang Y."/>
        </authorList>
    </citation>
    <scope>NUCLEOTIDE SEQUENCE [LARGE SCALE GENOMIC DNA]</scope>
    <source>
        <strain evidence="3">Cfa_2016G</strain>
        <tissue evidence="3">Leaf</tissue>
    </source>
</reference>
<dbReference type="EMBL" id="CM017321">
    <property type="protein sequence ID" value="KAE7996384.1"/>
    <property type="molecule type" value="Genomic_DNA"/>
</dbReference>
<dbReference type="InterPro" id="IPR014710">
    <property type="entry name" value="RmlC-like_jellyroll"/>
</dbReference>
<keyword evidence="4" id="KW-1185">Reference proteome</keyword>
<name>A0A5N6QDE9_9ROSI</name>
<keyword evidence="1" id="KW-0732">Signal</keyword>
<dbReference type="Gene3D" id="2.60.120.10">
    <property type="entry name" value="Jelly Rolls"/>
    <property type="match status" value="1"/>
</dbReference>
<evidence type="ECO:0000313" key="4">
    <source>
        <dbReference type="Proteomes" id="UP000327013"/>
    </source>
</evidence>
<accession>A0A5N6QDE9</accession>
<dbReference type="AlphaFoldDB" id="A0A5N6QDE9"/>
<feature type="chain" id="PRO_5024435275" description="Cupin type-1 domain-containing protein" evidence="1">
    <location>
        <begin position="21"/>
        <end position="68"/>
    </location>
</feature>
<sequence length="68" mass="7664">MPQRLNIILHLECFCALWLALRSGGIVNRPHTHPHSAEHLFLVDGSLEVGFVDTTNKLFTQKLLVSDL</sequence>
<feature type="signal peptide" evidence="1">
    <location>
        <begin position="1"/>
        <end position="20"/>
    </location>
</feature>
<dbReference type="OrthoDB" id="1546383at2759"/>
<dbReference type="Proteomes" id="UP000327013">
    <property type="component" value="Chromosome 1"/>
</dbReference>
<dbReference type="SUPFAM" id="SSF51182">
    <property type="entry name" value="RmlC-like cupins"/>
    <property type="match status" value="1"/>
</dbReference>
<gene>
    <name evidence="3" type="ORF">FH972_001114</name>
</gene>
<feature type="domain" description="Cupin type-1" evidence="2">
    <location>
        <begin position="16"/>
        <end position="63"/>
    </location>
</feature>
<dbReference type="InterPro" id="IPR006045">
    <property type="entry name" value="Cupin_1"/>
</dbReference>
<dbReference type="InterPro" id="IPR011051">
    <property type="entry name" value="RmlC_Cupin_sf"/>
</dbReference>
<organism evidence="3 4">
    <name type="scientific">Carpinus fangiana</name>
    <dbReference type="NCBI Taxonomy" id="176857"/>
    <lineage>
        <taxon>Eukaryota</taxon>
        <taxon>Viridiplantae</taxon>
        <taxon>Streptophyta</taxon>
        <taxon>Embryophyta</taxon>
        <taxon>Tracheophyta</taxon>
        <taxon>Spermatophyta</taxon>
        <taxon>Magnoliopsida</taxon>
        <taxon>eudicotyledons</taxon>
        <taxon>Gunneridae</taxon>
        <taxon>Pentapetalae</taxon>
        <taxon>rosids</taxon>
        <taxon>fabids</taxon>
        <taxon>Fagales</taxon>
        <taxon>Betulaceae</taxon>
        <taxon>Carpinus</taxon>
    </lineage>
</organism>